<dbReference type="Proteomes" id="UP000049983">
    <property type="component" value="Unassembled WGS sequence"/>
</dbReference>
<gene>
    <name evidence="1" type="ORF">LA5096_04110</name>
</gene>
<reference evidence="2" key="1">
    <citation type="submission" date="2015-07" db="EMBL/GenBank/DDBJ databases">
        <authorList>
            <person name="Rodrigo-Torres Lidia"/>
            <person name="Arahal R.David."/>
        </authorList>
    </citation>
    <scope>NUCLEOTIDE SEQUENCE [LARGE SCALE GENOMIC DNA]</scope>
    <source>
        <strain evidence="2">CECT 5096</strain>
    </source>
</reference>
<evidence type="ECO:0000313" key="1">
    <source>
        <dbReference type="EMBL" id="CTQ74600.1"/>
    </source>
</evidence>
<name>A0A0M7AK47_9HYPH</name>
<proteinExistence type="predicted"/>
<keyword evidence="2" id="KW-1185">Reference proteome</keyword>
<dbReference type="AlphaFoldDB" id="A0A0M7AK47"/>
<sequence length="48" mass="5420">MDKFGKETMTSGIVIAIGTKSWTKVNFALALAMKTWYVRVNSRNIGQR</sequence>
<accession>A0A0M7AK47</accession>
<evidence type="ECO:0000313" key="2">
    <source>
        <dbReference type="Proteomes" id="UP000049983"/>
    </source>
</evidence>
<organism evidence="1 2">
    <name type="scientific">Roseibium album</name>
    <dbReference type="NCBI Taxonomy" id="311410"/>
    <lineage>
        <taxon>Bacteria</taxon>
        <taxon>Pseudomonadati</taxon>
        <taxon>Pseudomonadota</taxon>
        <taxon>Alphaproteobacteria</taxon>
        <taxon>Hyphomicrobiales</taxon>
        <taxon>Stappiaceae</taxon>
        <taxon>Roseibium</taxon>
    </lineage>
</organism>
<protein>
    <submittedName>
        <fullName evidence="1">Uncharacterized protein</fullName>
    </submittedName>
</protein>
<dbReference type="EMBL" id="CXWC01000011">
    <property type="protein sequence ID" value="CTQ74600.1"/>
    <property type="molecule type" value="Genomic_DNA"/>
</dbReference>
<dbReference type="STRING" id="311410.LA5095_00972"/>